<reference evidence="1" key="1">
    <citation type="submission" date="2021-06" db="EMBL/GenBank/DDBJ databases">
        <authorList>
            <person name="Kallberg Y."/>
            <person name="Tangrot J."/>
            <person name="Rosling A."/>
        </authorList>
    </citation>
    <scope>NUCLEOTIDE SEQUENCE</scope>
    <source>
        <strain evidence="1">AZ414A</strain>
    </source>
</reference>
<sequence length="246" mass="28721">MILNNLQSFLKTQDLYSSSLVNRIWCKVTISLLWELPFVQEYLVVQILAELISVQKLLENLSIVDKSSRDPPDYDSIFWAIIVKKETLKIRRLESLNFYHFKYFKWKSPSIGQFISLQKLYIEDCSELHRSDCLFLASSFTHLKFIVKILETANINLRNIRLQIHPTSSFVIFSVILSYCIKITNSTLLNLSSEQVIAIFNNNFNKLRIFSFGCGKGLEANRLLYQMAENVPESLKIIWEHLVMII</sequence>
<name>A0A9N8VGA9_9GLOM</name>
<dbReference type="AlphaFoldDB" id="A0A9N8VGA9"/>
<protein>
    <submittedName>
        <fullName evidence="1">8159_t:CDS:1</fullName>
    </submittedName>
</protein>
<dbReference type="EMBL" id="CAJVPK010000115">
    <property type="protein sequence ID" value="CAG8452033.1"/>
    <property type="molecule type" value="Genomic_DNA"/>
</dbReference>
<dbReference type="OrthoDB" id="2631350at2759"/>
<keyword evidence="2" id="KW-1185">Reference proteome</keyword>
<gene>
    <name evidence="1" type="ORF">DEBURN_LOCUS2195</name>
</gene>
<comment type="caution">
    <text evidence="1">The sequence shown here is derived from an EMBL/GenBank/DDBJ whole genome shotgun (WGS) entry which is preliminary data.</text>
</comment>
<organism evidence="1 2">
    <name type="scientific">Diversispora eburnea</name>
    <dbReference type="NCBI Taxonomy" id="1213867"/>
    <lineage>
        <taxon>Eukaryota</taxon>
        <taxon>Fungi</taxon>
        <taxon>Fungi incertae sedis</taxon>
        <taxon>Mucoromycota</taxon>
        <taxon>Glomeromycotina</taxon>
        <taxon>Glomeromycetes</taxon>
        <taxon>Diversisporales</taxon>
        <taxon>Diversisporaceae</taxon>
        <taxon>Diversispora</taxon>
    </lineage>
</organism>
<accession>A0A9N8VGA9</accession>
<evidence type="ECO:0000313" key="1">
    <source>
        <dbReference type="EMBL" id="CAG8452033.1"/>
    </source>
</evidence>
<dbReference type="Proteomes" id="UP000789706">
    <property type="component" value="Unassembled WGS sequence"/>
</dbReference>
<evidence type="ECO:0000313" key="2">
    <source>
        <dbReference type="Proteomes" id="UP000789706"/>
    </source>
</evidence>
<proteinExistence type="predicted"/>